<keyword evidence="4" id="KW-0967">Endosome</keyword>
<evidence type="ECO:0000256" key="7">
    <source>
        <dbReference type="PROSITE-ProRule" id="PRU00644"/>
    </source>
</evidence>
<comment type="caution">
    <text evidence="11">The sequence shown here is derived from an EMBL/GenBank/DDBJ whole genome shotgun (WGS) entry which is preliminary data.</text>
</comment>
<gene>
    <name evidence="11" type="primary">STP22</name>
    <name evidence="11" type="ORF">SEPCBS57363_005071</name>
</gene>
<evidence type="ECO:0000256" key="8">
    <source>
        <dbReference type="SAM" id="MobiDB-lite"/>
    </source>
</evidence>
<dbReference type="InterPro" id="IPR037202">
    <property type="entry name" value="ESCRT_assembly_dom"/>
</dbReference>
<dbReference type="Gene3D" id="6.10.140.820">
    <property type="match status" value="1"/>
</dbReference>
<feature type="compositionally biased region" description="Low complexity" evidence="8">
    <location>
        <begin position="323"/>
        <end position="369"/>
    </location>
</feature>
<dbReference type="InterPro" id="IPR016135">
    <property type="entry name" value="UBQ-conjugating_enzyme/RWD"/>
</dbReference>
<evidence type="ECO:0000256" key="2">
    <source>
        <dbReference type="ARBA" id="ARBA00009594"/>
    </source>
</evidence>
<proteinExistence type="inferred from homology"/>
<dbReference type="Gene3D" id="3.10.110.10">
    <property type="entry name" value="Ubiquitin Conjugating Enzyme"/>
    <property type="match status" value="1"/>
</dbReference>
<dbReference type="CDD" id="cd11685">
    <property type="entry name" value="UEV_TSG101-like"/>
    <property type="match status" value="1"/>
</dbReference>
<keyword evidence="12" id="KW-1185">Reference proteome</keyword>
<dbReference type="SUPFAM" id="SSF54495">
    <property type="entry name" value="UBC-like"/>
    <property type="match status" value="1"/>
</dbReference>
<evidence type="ECO:0000259" key="10">
    <source>
        <dbReference type="PROSITE" id="PS51322"/>
    </source>
</evidence>
<feature type="domain" description="UEV" evidence="10">
    <location>
        <begin position="6"/>
        <end position="151"/>
    </location>
</feature>
<feature type="region of interest" description="Disordered" evidence="8">
    <location>
        <begin position="149"/>
        <end position="422"/>
    </location>
</feature>
<dbReference type="Pfam" id="PF09454">
    <property type="entry name" value="Vps23_core"/>
    <property type="match status" value="1"/>
</dbReference>
<reference evidence="11 12" key="1">
    <citation type="submission" date="2024-01" db="EMBL/GenBank/DDBJ databases">
        <authorList>
            <person name="Allen C."/>
            <person name="Tagirdzhanova G."/>
        </authorList>
    </citation>
    <scope>NUCLEOTIDE SEQUENCE [LARGE SCALE GENOMIC DNA]</scope>
    <source>
        <strain evidence="11 12">CBS 573.63</strain>
    </source>
</reference>
<evidence type="ECO:0000313" key="11">
    <source>
        <dbReference type="EMBL" id="CAK7272317.1"/>
    </source>
</evidence>
<evidence type="ECO:0000256" key="5">
    <source>
        <dbReference type="ARBA" id="ARBA00022927"/>
    </source>
</evidence>
<feature type="compositionally biased region" description="Polar residues" evidence="8">
    <location>
        <begin position="286"/>
        <end position="303"/>
    </location>
</feature>
<evidence type="ECO:0000256" key="1">
    <source>
        <dbReference type="ARBA" id="ARBA00004177"/>
    </source>
</evidence>
<feature type="compositionally biased region" description="Polar residues" evidence="8">
    <location>
        <begin position="232"/>
        <end position="243"/>
    </location>
</feature>
<sequence length="583" mass="63831">MAVQQHVLNWLYSILTSEYQDVNRTYNDVSQALSYFPSLSPRTDVHTFPNGTSALLLHLSGTIPAVFRGAAYRYPISLWVPHNYPREAPLVYVTPTETMMVRPGQHVDPQGQVYHPYLAGWAEFWDKSTIGDFLTILRDVFAKEPPVIARQTSRPAPLQASTPTPTPPPFRPPTRELSSPVRNQHSPQSRQQQQPPPPPPKGNEHTQYNSASHTPPPPPPPPPPVPPHPSSHRNSTYATSLELSTSPPVPPYSSSAANGNFYSSWHGSIPSSSQAGGPPLVPVRPQYQSPLRQLSPSTSQQNERPPYDTCSHTSSPPPPQPYPAGYGQQIQAAYHQQHQPQYQHQPPFNHQYNPHQQQPTQQQVQARSRQPPPPDIMDEPVQSSSKAPRLAPGAADDNRQASGQPLSDATGPPPPVPPNPEKDALLHQLAQSLAALRQQSRSKNEASMAGLQAQRAAMLTAFGRLQQDLADVERLSAMLASNTDILHESLAAADNVVASSKQMPVPAVDELLVGPTVVANQLYDLVAEERALADAVFMLGRAVERGRVNPAVFAKLTRSLAREWYLKKALVRKVGRGMGLASA</sequence>
<feature type="domain" description="SB" evidence="9">
    <location>
        <begin position="516"/>
        <end position="583"/>
    </location>
</feature>
<comment type="similarity">
    <text evidence="2">Belongs to the ubiquitin-conjugating enzyme family. UEV subfamily.</text>
</comment>
<dbReference type="EMBL" id="CAWUOM010000104">
    <property type="protein sequence ID" value="CAK7272317.1"/>
    <property type="molecule type" value="Genomic_DNA"/>
</dbReference>
<feature type="compositionally biased region" description="Pro residues" evidence="8">
    <location>
        <begin position="214"/>
        <end position="229"/>
    </location>
</feature>
<dbReference type="PANTHER" id="PTHR23306:SF3">
    <property type="entry name" value="TUMOR SUPPRESSOR PROTEIN 101"/>
    <property type="match status" value="1"/>
</dbReference>
<accession>A0ABP0DVU3</accession>
<name>A0ABP0DVU3_9PEZI</name>
<evidence type="ECO:0000256" key="6">
    <source>
        <dbReference type="ARBA" id="ARBA00023054"/>
    </source>
</evidence>
<organism evidence="11 12">
    <name type="scientific">Sporothrix epigloea</name>
    <dbReference type="NCBI Taxonomy" id="1892477"/>
    <lineage>
        <taxon>Eukaryota</taxon>
        <taxon>Fungi</taxon>
        <taxon>Dikarya</taxon>
        <taxon>Ascomycota</taxon>
        <taxon>Pezizomycotina</taxon>
        <taxon>Sordariomycetes</taxon>
        <taxon>Sordariomycetidae</taxon>
        <taxon>Ophiostomatales</taxon>
        <taxon>Ophiostomataceae</taxon>
        <taxon>Sporothrix</taxon>
    </lineage>
</organism>
<evidence type="ECO:0000256" key="4">
    <source>
        <dbReference type="ARBA" id="ARBA00022753"/>
    </source>
</evidence>
<keyword evidence="11" id="KW-0675">Receptor</keyword>
<feature type="compositionally biased region" description="Polar residues" evidence="8">
    <location>
        <begin position="256"/>
        <end position="275"/>
    </location>
</feature>
<keyword evidence="5 7" id="KW-0653">Protein transport</keyword>
<dbReference type="PROSITE" id="PS51312">
    <property type="entry name" value="SB"/>
    <property type="match status" value="1"/>
</dbReference>
<keyword evidence="6" id="KW-0175">Coiled coil</keyword>
<keyword evidence="3 7" id="KW-0813">Transport</keyword>
<dbReference type="Pfam" id="PF05743">
    <property type="entry name" value="UEV"/>
    <property type="match status" value="1"/>
</dbReference>
<dbReference type="Proteomes" id="UP001642501">
    <property type="component" value="Unassembled WGS sequence"/>
</dbReference>
<evidence type="ECO:0000259" key="9">
    <source>
        <dbReference type="PROSITE" id="PS51312"/>
    </source>
</evidence>
<feature type="compositionally biased region" description="Low complexity" evidence="8">
    <location>
        <begin position="184"/>
        <end position="193"/>
    </location>
</feature>
<dbReference type="PANTHER" id="PTHR23306">
    <property type="entry name" value="TUMOR SUSCEPTIBILITY GENE 101 PROTEIN-RELATED"/>
    <property type="match status" value="1"/>
</dbReference>
<comment type="subcellular location">
    <subcellularLocation>
        <location evidence="1">Endosome</location>
    </subcellularLocation>
</comment>
<dbReference type="InterPro" id="IPR008883">
    <property type="entry name" value="UEV_N"/>
</dbReference>
<dbReference type="PROSITE" id="PS51322">
    <property type="entry name" value="UEV"/>
    <property type="match status" value="1"/>
</dbReference>
<evidence type="ECO:0000313" key="12">
    <source>
        <dbReference type="Proteomes" id="UP001642501"/>
    </source>
</evidence>
<dbReference type="SUPFAM" id="SSF140111">
    <property type="entry name" value="Endosomal sorting complex assembly domain"/>
    <property type="match status" value="1"/>
</dbReference>
<protein>
    <submittedName>
        <fullName evidence="11">Suppressor protein stp22 of temperature-sensitive alpha-factor receptor and arginine permease</fullName>
    </submittedName>
</protein>
<dbReference type="InterPro" id="IPR052070">
    <property type="entry name" value="ESCRT-I_UEV_domain"/>
</dbReference>
<evidence type="ECO:0000256" key="3">
    <source>
        <dbReference type="ARBA" id="ARBA00022448"/>
    </source>
</evidence>
<dbReference type="InterPro" id="IPR017916">
    <property type="entry name" value="SB_dom"/>
</dbReference>